<gene>
    <name evidence="3" type="ORF">brsh051_14050</name>
</gene>
<keyword evidence="2" id="KW-0812">Transmembrane</keyword>
<evidence type="ECO:0000256" key="1">
    <source>
        <dbReference type="SAM" id="MobiDB-lite"/>
    </source>
</evidence>
<keyword evidence="2" id="KW-0472">Membrane</keyword>
<evidence type="ECO:0000313" key="3">
    <source>
        <dbReference type="EMBL" id="BEH02124.1"/>
    </source>
</evidence>
<feature type="compositionally biased region" description="Low complexity" evidence="1">
    <location>
        <begin position="34"/>
        <end position="46"/>
    </location>
</feature>
<protein>
    <submittedName>
        <fullName evidence="3">Uncharacterized protein</fullName>
    </submittedName>
</protein>
<name>A0AAN0MGY5_9ACTN</name>
<dbReference type="EMBL" id="AP028056">
    <property type="protein sequence ID" value="BEH02124.1"/>
    <property type="molecule type" value="Genomic_DNA"/>
</dbReference>
<feature type="region of interest" description="Disordered" evidence="1">
    <location>
        <begin position="34"/>
        <end position="69"/>
    </location>
</feature>
<dbReference type="AlphaFoldDB" id="A0AAN0MGY5"/>
<proteinExistence type="predicted"/>
<accession>A0AAN0MGY5</accession>
<dbReference type="Proteomes" id="UP001431656">
    <property type="component" value="Chromosome"/>
</dbReference>
<sequence>MGSNAGRKRFVIIGAILIVVIGIVVLLLVRNGSSSSPAPSVTASYPTTPPPNTPHTTTSASPTPPTATDLDSYVPESFAGYTWEATAEDPVAIEAGAIDATTGAFQSSDETILSSFAEWNTAEEAAAFAQQRGIDENPGQTPLVDDSISAGAGHYWYYVVDDDTGLIYWYFGRFSGRMTGDAYSVQEFFLGFPR</sequence>
<dbReference type="RefSeq" id="WP_286268430.1">
    <property type="nucleotide sequence ID" value="NZ_AP028056.1"/>
</dbReference>
<dbReference type="KEGG" id="broo:brsh051_14050"/>
<reference evidence="3" key="1">
    <citation type="journal article" date="2024" name="Int. J. Syst. Evol. Microbiol.">
        <title>Brooklawnia propionicigenes sp. nov., a facultatively anaerobic, propionate-producing bacterium isolated from a methanogenic reactor treating waste from cattle farms.</title>
        <authorList>
            <person name="Akita Y."/>
            <person name="Ueki A."/>
            <person name="Tonouchi A."/>
            <person name="Sugawara Y."/>
            <person name="Honma S."/>
            <person name="Kaku N."/>
            <person name="Ueki K."/>
        </authorList>
    </citation>
    <scope>NUCLEOTIDE SEQUENCE</scope>
    <source>
        <strain evidence="3">SH051</strain>
    </source>
</reference>
<keyword evidence="4" id="KW-1185">Reference proteome</keyword>
<keyword evidence="2" id="KW-1133">Transmembrane helix</keyword>
<feature type="transmembrane region" description="Helical" evidence="2">
    <location>
        <begin position="12"/>
        <end position="29"/>
    </location>
</feature>
<organism evidence="3 4">
    <name type="scientific">Brooklawnia propionicigenes</name>
    <dbReference type="NCBI Taxonomy" id="3041175"/>
    <lineage>
        <taxon>Bacteria</taxon>
        <taxon>Bacillati</taxon>
        <taxon>Actinomycetota</taxon>
        <taxon>Actinomycetes</taxon>
        <taxon>Propionibacteriales</taxon>
        <taxon>Propionibacteriaceae</taxon>
        <taxon>Brooklawnia</taxon>
    </lineage>
</organism>
<evidence type="ECO:0000256" key="2">
    <source>
        <dbReference type="SAM" id="Phobius"/>
    </source>
</evidence>
<evidence type="ECO:0000313" key="4">
    <source>
        <dbReference type="Proteomes" id="UP001431656"/>
    </source>
</evidence>